<proteinExistence type="predicted"/>
<organism evidence="1 2">
    <name type="scientific">Psophocarpus tetragonolobus</name>
    <name type="common">Winged bean</name>
    <name type="synonym">Dolichos tetragonolobus</name>
    <dbReference type="NCBI Taxonomy" id="3891"/>
    <lineage>
        <taxon>Eukaryota</taxon>
        <taxon>Viridiplantae</taxon>
        <taxon>Streptophyta</taxon>
        <taxon>Embryophyta</taxon>
        <taxon>Tracheophyta</taxon>
        <taxon>Spermatophyta</taxon>
        <taxon>Magnoliopsida</taxon>
        <taxon>eudicotyledons</taxon>
        <taxon>Gunneridae</taxon>
        <taxon>Pentapetalae</taxon>
        <taxon>rosids</taxon>
        <taxon>fabids</taxon>
        <taxon>Fabales</taxon>
        <taxon>Fabaceae</taxon>
        <taxon>Papilionoideae</taxon>
        <taxon>50 kb inversion clade</taxon>
        <taxon>NPAAA clade</taxon>
        <taxon>indigoferoid/millettioid clade</taxon>
        <taxon>Phaseoleae</taxon>
        <taxon>Psophocarpus</taxon>
    </lineage>
</organism>
<dbReference type="EMBL" id="JAYMYS010000005">
    <property type="protein sequence ID" value="KAK7391095.1"/>
    <property type="molecule type" value="Genomic_DNA"/>
</dbReference>
<dbReference type="Proteomes" id="UP001386955">
    <property type="component" value="Unassembled WGS sequence"/>
</dbReference>
<protein>
    <submittedName>
        <fullName evidence="1">Uncharacterized protein</fullName>
    </submittedName>
</protein>
<comment type="caution">
    <text evidence="1">The sequence shown here is derived from an EMBL/GenBank/DDBJ whole genome shotgun (WGS) entry which is preliminary data.</text>
</comment>
<keyword evidence="2" id="KW-1185">Reference proteome</keyword>
<dbReference type="AlphaFoldDB" id="A0AAN9S8M8"/>
<gene>
    <name evidence="1" type="ORF">VNO78_19450</name>
</gene>
<accession>A0AAN9S8M8</accession>
<reference evidence="1 2" key="1">
    <citation type="submission" date="2024-01" db="EMBL/GenBank/DDBJ databases">
        <title>The genomes of 5 underutilized Papilionoideae crops provide insights into root nodulation and disease resistanc.</title>
        <authorList>
            <person name="Jiang F."/>
        </authorList>
    </citation>
    <scope>NUCLEOTIDE SEQUENCE [LARGE SCALE GENOMIC DNA]</scope>
    <source>
        <strain evidence="1">DUOXIRENSHENG_FW03</strain>
        <tissue evidence="1">Leaves</tissue>
    </source>
</reference>
<name>A0AAN9S8M8_PSOTE</name>
<sequence length="303" mass="32716">MGSPTWSVEDSHVEWLSRCAVGYLKDPKLMSKSIQINGTPVLFSVVEDGIYGERSLSAFFQRCNAIMEDEEGGSLSSALPLWEGGSNICSEEMEILGEVEQHWPKKSEDEAGANVGPNASNGGMGMDIIEVCRSLRAIIKESHDEDIASLGSRQAFCVEGTFQLEIVNKLLDFEVFPLAGVGSCSKGVGGSTPKMRIVVSVWRCVLVSFGLGVMELWRVGVLNKELVAPGMNSEVIHGAQLTPQLRIGNSVWRPSLGSPACGALLNVPLVLGLFIPNQVVQSQRTRICRLGRSSHSPSSSVRL</sequence>
<evidence type="ECO:0000313" key="2">
    <source>
        <dbReference type="Proteomes" id="UP001386955"/>
    </source>
</evidence>
<evidence type="ECO:0000313" key="1">
    <source>
        <dbReference type="EMBL" id="KAK7391095.1"/>
    </source>
</evidence>